<evidence type="ECO:0000313" key="6">
    <source>
        <dbReference type="Proteomes" id="UP001320876"/>
    </source>
</evidence>
<proteinExistence type="inferred from homology"/>
<dbReference type="PIRSF" id="PIRSF016020">
    <property type="entry name" value="PHexose_mutarotase"/>
    <property type="match status" value="1"/>
</dbReference>
<dbReference type="CDD" id="cd09020">
    <property type="entry name" value="D-hex-6-P-epi_like"/>
    <property type="match status" value="1"/>
</dbReference>
<evidence type="ECO:0000313" key="5">
    <source>
        <dbReference type="EMBL" id="MCW1922030.1"/>
    </source>
</evidence>
<keyword evidence="6" id="KW-1185">Reference proteome</keyword>
<dbReference type="Pfam" id="PF01263">
    <property type="entry name" value="Aldose_epim"/>
    <property type="match status" value="1"/>
</dbReference>
<comment type="caution">
    <text evidence="5">The sequence shown here is derived from an EMBL/GenBank/DDBJ whole genome shotgun (WGS) entry which is preliminary data.</text>
</comment>
<name>A0ABT3GEI3_9BACT</name>
<comment type="similarity">
    <text evidence="2 4">Belongs to the glucose-6-phosphate 1-epimerase family.</text>
</comment>
<dbReference type="InterPro" id="IPR014718">
    <property type="entry name" value="GH-type_carb-bd"/>
</dbReference>
<dbReference type="Proteomes" id="UP001320876">
    <property type="component" value="Unassembled WGS sequence"/>
</dbReference>
<comment type="catalytic activity">
    <reaction evidence="1">
        <text>alpha-D-glucose 6-phosphate = beta-D-glucose 6-phosphate</text>
        <dbReference type="Rhea" id="RHEA:16249"/>
        <dbReference type="ChEBI" id="CHEBI:58225"/>
        <dbReference type="ChEBI" id="CHEBI:58247"/>
        <dbReference type="EC" id="5.1.3.15"/>
    </reaction>
</comment>
<dbReference type="EMBL" id="JAPDDT010000002">
    <property type="protein sequence ID" value="MCW1922030.1"/>
    <property type="molecule type" value="Genomic_DNA"/>
</dbReference>
<evidence type="ECO:0000256" key="3">
    <source>
        <dbReference type="ARBA" id="ARBA00023235"/>
    </source>
</evidence>
<dbReference type="PANTHER" id="PTHR11122:SF13">
    <property type="entry name" value="GLUCOSE-6-PHOSPHATE 1-EPIMERASE"/>
    <property type="match status" value="1"/>
</dbReference>
<dbReference type="Gene3D" id="2.70.98.10">
    <property type="match status" value="1"/>
</dbReference>
<dbReference type="RefSeq" id="WP_264486140.1">
    <property type="nucleotide sequence ID" value="NZ_JAPDDT010000002.1"/>
</dbReference>
<organism evidence="5 6">
    <name type="scientific">Luteolibacter arcticus</name>
    <dbReference type="NCBI Taxonomy" id="1581411"/>
    <lineage>
        <taxon>Bacteria</taxon>
        <taxon>Pseudomonadati</taxon>
        <taxon>Verrucomicrobiota</taxon>
        <taxon>Verrucomicrobiia</taxon>
        <taxon>Verrucomicrobiales</taxon>
        <taxon>Verrucomicrobiaceae</taxon>
        <taxon>Luteolibacter</taxon>
    </lineage>
</organism>
<gene>
    <name evidence="5" type="ORF">OKA05_05665</name>
</gene>
<dbReference type="InterPro" id="IPR011013">
    <property type="entry name" value="Gal_mutarotase_sf_dom"/>
</dbReference>
<dbReference type="PANTHER" id="PTHR11122">
    <property type="entry name" value="APOSPORY-ASSOCIATED PROTEIN C-RELATED"/>
    <property type="match status" value="1"/>
</dbReference>
<evidence type="ECO:0000256" key="4">
    <source>
        <dbReference type="PIRNR" id="PIRNR016020"/>
    </source>
</evidence>
<evidence type="ECO:0000256" key="1">
    <source>
        <dbReference type="ARBA" id="ARBA00001096"/>
    </source>
</evidence>
<reference evidence="5 6" key="1">
    <citation type="submission" date="2022-10" db="EMBL/GenBank/DDBJ databases">
        <title>Luteolibacter arcticus strain CCTCC AB 2014275, whole genome shotgun sequencing project.</title>
        <authorList>
            <person name="Zhao G."/>
            <person name="Shen L."/>
        </authorList>
    </citation>
    <scope>NUCLEOTIDE SEQUENCE [LARGE SCALE GENOMIC DNA]</scope>
    <source>
        <strain evidence="5 6">CCTCC AB 2014275</strain>
    </source>
</reference>
<keyword evidence="3 4" id="KW-0413">Isomerase</keyword>
<dbReference type="InterPro" id="IPR025532">
    <property type="entry name" value="G6P_1-epimerase"/>
</dbReference>
<sequence length="287" mass="31220">MIATPACVRLTYPAKDYPVLEIDHPSCRARVALHGAHVMEWQPAGHEPVLYCSPETVLREGKAIRGGIPICWPWFNAHPTDPSKPAHGIARNRFWQLTDSQDGGESVELRFELKSADATRAIWDQEFHAIVEVRLGAELHVSLSSHNPGSTPFCMTGALHTYLAVDDIANVEIAGLDGASFVETAGGRREPGVQAGHIKVEGEIDRIYASTSTATIRDGRRTLQIHKHGSASTIVWNPGPEKAANLGDLPAEDFRRFICVETANAPGAEVTIEPGAHHVLRTRIAVS</sequence>
<evidence type="ECO:0000256" key="2">
    <source>
        <dbReference type="ARBA" id="ARBA00005866"/>
    </source>
</evidence>
<dbReference type="InterPro" id="IPR008183">
    <property type="entry name" value="Aldose_1/G6P_1-epimerase"/>
</dbReference>
<accession>A0ABT3GEI3</accession>
<dbReference type="SUPFAM" id="SSF74650">
    <property type="entry name" value="Galactose mutarotase-like"/>
    <property type="match status" value="1"/>
</dbReference>
<protein>
    <recommendedName>
        <fullName evidence="4">Putative glucose-6-phosphate 1-epimerase</fullName>
        <ecNumber evidence="4">5.1.3.15</ecNumber>
    </recommendedName>
</protein>
<dbReference type="EC" id="5.1.3.15" evidence="4"/>